<sequence length="424" mass="45568">MSINAMEAVEATPEAKAAFAEIQRKIGRAGSPTSDFPSTATGQVSPDPFAPLPIVRITCAADIKPEPIRWLWNGWLARGKLHIFAGQAGTGKTTIALAFAATVTIGGRFPDGTRAPIGNVLIWSGEDNAKDTLIPRLIAAGADLNRIHFIGDVQHGDEIRSFDPATDISAMMLVAARIGDISLLIVDPIVNAVAGDSHKNGEVRRALQPLVDFGETLGCAVLGISHFSKGTNGKEPLERVSGSLAFGALARIVLATAKINDSGTFKRIFCRAKSNIGLDHGGFEYDLSQKEIDGYKGVFGSYSVWGERVEGSARELLAETESNNDEDEISGVEQFLKDELAAGRKSQKEIESECKGAGYSVATLRRAKKRLGIRSKKDGLKGGWYWSLPDPNSEDAHQNSVSTFGKFEHLRDNSSTSEQTEVTI</sequence>
<gene>
    <name evidence="2" type="ORF">SAMN05216404_101228</name>
</gene>
<feature type="region of interest" description="Disordered" evidence="1">
    <location>
        <begin position="389"/>
        <end position="424"/>
    </location>
</feature>
<feature type="compositionally biased region" description="Polar residues" evidence="1">
    <location>
        <begin position="413"/>
        <end position="424"/>
    </location>
</feature>
<dbReference type="Proteomes" id="UP000183898">
    <property type="component" value="Unassembled WGS sequence"/>
</dbReference>
<accession>A0A1H8BHH6</accession>
<proteinExistence type="predicted"/>
<dbReference type="Gene3D" id="3.40.50.300">
    <property type="entry name" value="P-loop containing nucleotide triphosphate hydrolases"/>
    <property type="match status" value="1"/>
</dbReference>
<evidence type="ECO:0000313" key="3">
    <source>
        <dbReference type="Proteomes" id="UP000183898"/>
    </source>
</evidence>
<dbReference type="InterPro" id="IPR027417">
    <property type="entry name" value="P-loop_NTPase"/>
</dbReference>
<evidence type="ECO:0000313" key="2">
    <source>
        <dbReference type="EMBL" id="SEM81438.1"/>
    </source>
</evidence>
<reference evidence="2 3" key="1">
    <citation type="submission" date="2016-10" db="EMBL/GenBank/DDBJ databases">
        <authorList>
            <person name="de Groot N.N."/>
        </authorList>
    </citation>
    <scope>NUCLEOTIDE SEQUENCE [LARGE SCALE GENOMIC DNA]</scope>
    <source>
        <strain evidence="2 3">Nl18</strain>
    </source>
</reference>
<protein>
    <submittedName>
        <fullName evidence="2">AAA domain-containing protein</fullName>
    </submittedName>
</protein>
<dbReference type="AlphaFoldDB" id="A0A1H8BHH6"/>
<organism evidence="2 3">
    <name type="scientific">Nitrosospira multiformis</name>
    <dbReference type="NCBI Taxonomy" id="1231"/>
    <lineage>
        <taxon>Bacteria</taxon>
        <taxon>Pseudomonadati</taxon>
        <taxon>Pseudomonadota</taxon>
        <taxon>Betaproteobacteria</taxon>
        <taxon>Nitrosomonadales</taxon>
        <taxon>Nitrosomonadaceae</taxon>
        <taxon>Nitrosospira</taxon>
    </lineage>
</organism>
<dbReference type="Pfam" id="PF13481">
    <property type="entry name" value="AAA_25"/>
    <property type="match status" value="1"/>
</dbReference>
<dbReference type="SUPFAM" id="SSF52540">
    <property type="entry name" value="P-loop containing nucleoside triphosphate hydrolases"/>
    <property type="match status" value="1"/>
</dbReference>
<dbReference type="RefSeq" id="WP_074743750.1">
    <property type="nucleotide sequence ID" value="NZ_FOCT01000001.1"/>
</dbReference>
<name>A0A1H8BHH6_9PROT</name>
<dbReference type="EMBL" id="FOCT01000001">
    <property type="protein sequence ID" value="SEM81438.1"/>
    <property type="molecule type" value="Genomic_DNA"/>
</dbReference>
<evidence type="ECO:0000256" key="1">
    <source>
        <dbReference type="SAM" id="MobiDB-lite"/>
    </source>
</evidence>